<dbReference type="AlphaFoldDB" id="A0A5C3KHH6"/>
<accession>A0A5C3KHH6</accession>
<feature type="region of interest" description="Disordered" evidence="1">
    <location>
        <begin position="135"/>
        <end position="155"/>
    </location>
</feature>
<organism evidence="2 3">
    <name type="scientific">Coprinopsis marcescibilis</name>
    <name type="common">Agaric fungus</name>
    <name type="synonym">Psathyrella marcescibilis</name>
    <dbReference type="NCBI Taxonomy" id="230819"/>
    <lineage>
        <taxon>Eukaryota</taxon>
        <taxon>Fungi</taxon>
        <taxon>Dikarya</taxon>
        <taxon>Basidiomycota</taxon>
        <taxon>Agaricomycotina</taxon>
        <taxon>Agaricomycetes</taxon>
        <taxon>Agaricomycetidae</taxon>
        <taxon>Agaricales</taxon>
        <taxon>Agaricineae</taxon>
        <taxon>Psathyrellaceae</taxon>
        <taxon>Coprinopsis</taxon>
    </lineage>
</organism>
<proteinExistence type="predicted"/>
<dbReference type="Proteomes" id="UP000307440">
    <property type="component" value="Unassembled WGS sequence"/>
</dbReference>
<reference evidence="2 3" key="1">
    <citation type="journal article" date="2019" name="Nat. Ecol. Evol.">
        <title>Megaphylogeny resolves global patterns of mushroom evolution.</title>
        <authorList>
            <person name="Varga T."/>
            <person name="Krizsan K."/>
            <person name="Foldi C."/>
            <person name="Dima B."/>
            <person name="Sanchez-Garcia M."/>
            <person name="Sanchez-Ramirez S."/>
            <person name="Szollosi G.J."/>
            <person name="Szarkandi J.G."/>
            <person name="Papp V."/>
            <person name="Albert L."/>
            <person name="Andreopoulos W."/>
            <person name="Angelini C."/>
            <person name="Antonin V."/>
            <person name="Barry K.W."/>
            <person name="Bougher N.L."/>
            <person name="Buchanan P."/>
            <person name="Buyck B."/>
            <person name="Bense V."/>
            <person name="Catcheside P."/>
            <person name="Chovatia M."/>
            <person name="Cooper J."/>
            <person name="Damon W."/>
            <person name="Desjardin D."/>
            <person name="Finy P."/>
            <person name="Geml J."/>
            <person name="Haridas S."/>
            <person name="Hughes K."/>
            <person name="Justo A."/>
            <person name="Karasinski D."/>
            <person name="Kautmanova I."/>
            <person name="Kiss B."/>
            <person name="Kocsube S."/>
            <person name="Kotiranta H."/>
            <person name="LaButti K.M."/>
            <person name="Lechner B.E."/>
            <person name="Liimatainen K."/>
            <person name="Lipzen A."/>
            <person name="Lukacs Z."/>
            <person name="Mihaltcheva S."/>
            <person name="Morgado L.N."/>
            <person name="Niskanen T."/>
            <person name="Noordeloos M.E."/>
            <person name="Ohm R.A."/>
            <person name="Ortiz-Santana B."/>
            <person name="Ovrebo C."/>
            <person name="Racz N."/>
            <person name="Riley R."/>
            <person name="Savchenko A."/>
            <person name="Shiryaev A."/>
            <person name="Soop K."/>
            <person name="Spirin V."/>
            <person name="Szebenyi C."/>
            <person name="Tomsovsky M."/>
            <person name="Tulloss R.E."/>
            <person name="Uehling J."/>
            <person name="Grigoriev I.V."/>
            <person name="Vagvolgyi C."/>
            <person name="Papp T."/>
            <person name="Martin F.M."/>
            <person name="Miettinen O."/>
            <person name="Hibbett D.S."/>
            <person name="Nagy L.G."/>
        </authorList>
    </citation>
    <scope>NUCLEOTIDE SEQUENCE [LARGE SCALE GENOMIC DNA]</scope>
    <source>
        <strain evidence="2 3">CBS 121175</strain>
    </source>
</reference>
<evidence type="ECO:0000313" key="3">
    <source>
        <dbReference type="Proteomes" id="UP000307440"/>
    </source>
</evidence>
<evidence type="ECO:0000313" key="2">
    <source>
        <dbReference type="EMBL" id="TFK19586.1"/>
    </source>
</evidence>
<feature type="compositionally biased region" description="Polar residues" evidence="1">
    <location>
        <begin position="100"/>
        <end position="110"/>
    </location>
</feature>
<feature type="region of interest" description="Disordered" evidence="1">
    <location>
        <begin position="171"/>
        <end position="193"/>
    </location>
</feature>
<protein>
    <submittedName>
        <fullName evidence="2">Uncharacterized protein</fullName>
    </submittedName>
</protein>
<evidence type="ECO:0000256" key="1">
    <source>
        <dbReference type="SAM" id="MobiDB-lite"/>
    </source>
</evidence>
<dbReference type="EMBL" id="ML210334">
    <property type="protein sequence ID" value="TFK19586.1"/>
    <property type="molecule type" value="Genomic_DNA"/>
</dbReference>
<name>A0A5C3KHH6_COPMA</name>
<sequence length="193" mass="21081">MASSHSTQLLSLSAKEDMQASLQHVSFPQQPLLIRPPGISKPLPPIRKIPSVSRRTPTPSRPQASPLSTVISHPRKPKSHLSERTDVYMAQSARAPTALTRGQSPMLTPSESHERSIQKELIRQAQIQTLIDGRAAQRESAKTKKHGKPDGVGLGSAFTLKASLASLLMRSTSPSASLNREDQSKEKRKCTIQ</sequence>
<keyword evidence="3" id="KW-1185">Reference proteome</keyword>
<feature type="region of interest" description="Disordered" evidence="1">
    <location>
        <begin position="32"/>
        <end position="117"/>
    </location>
</feature>
<feature type="compositionally biased region" description="Polar residues" evidence="1">
    <location>
        <begin position="53"/>
        <end position="71"/>
    </location>
</feature>
<gene>
    <name evidence="2" type="ORF">FA15DRAFT_674311</name>
</gene>